<accession>A0ABS4JWA5</accession>
<dbReference type="InterPro" id="IPR043735">
    <property type="entry name" value="DUF5680"/>
</dbReference>
<reference evidence="2 3" key="1">
    <citation type="submission" date="2021-03" db="EMBL/GenBank/DDBJ databases">
        <title>Genomic Encyclopedia of Type Strains, Phase IV (KMG-IV): sequencing the most valuable type-strain genomes for metagenomic binning, comparative biology and taxonomic classification.</title>
        <authorList>
            <person name="Goeker M."/>
        </authorList>
    </citation>
    <scope>NUCLEOTIDE SEQUENCE [LARGE SCALE GENOMIC DNA]</scope>
    <source>
        <strain evidence="2 3">DSM 27138</strain>
    </source>
</reference>
<name>A0ABS4JWA5_9FIRM</name>
<gene>
    <name evidence="2" type="ORF">J2Z79_003238</name>
</gene>
<comment type="caution">
    <text evidence="2">The sequence shown here is derived from an EMBL/GenBank/DDBJ whole genome shotgun (WGS) entry which is preliminary data.</text>
</comment>
<dbReference type="RefSeq" id="WP_209467895.1">
    <property type="nucleotide sequence ID" value="NZ_JAGGLG010000035.1"/>
</dbReference>
<evidence type="ECO:0000313" key="2">
    <source>
        <dbReference type="EMBL" id="MBP2019796.1"/>
    </source>
</evidence>
<keyword evidence="3" id="KW-1185">Reference proteome</keyword>
<feature type="domain" description="DUF5680" evidence="1">
    <location>
        <begin position="50"/>
        <end position="155"/>
    </location>
</feature>
<sequence length="156" mass="17820">MNRDAVLTNLESFVVRAKSRTYVGSGPKLLPYRLGSQDLQYAEGDWVYHDSYFGNSDFAGQEVVYYQGTPVWVQNYFGYLIRPDRITAAEAGAMIKESLTAMYREGRFLGGFTYASGDLTYVDTSEGDVFRFQGQEWILRDGERVYTLRYHGGLVR</sequence>
<proteinExistence type="predicted"/>
<dbReference type="EMBL" id="JAGGLG010000035">
    <property type="protein sequence ID" value="MBP2019796.1"/>
    <property type="molecule type" value="Genomic_DNA"/>
</dbReference>
<dbReference type="Proteomes" id="UP001519289">
    <property type="component" value="Unassembled WGS sequence"/>
</dbReference>
<dbReference type="Pfam" id="PF18931">
    <property type="entry name" value="DUF5680"/>
    <property type="match status" value="1"/>
</dbReference>
<evidence type="ECO:0000259" key="1">
    <source>
        <dbReference type="Pfam" id="PF18931"/>
    </source>
</evidence>
<organism evidence="2 3">
    <name type="scientific">Symbiobacterium terraclitae</name>
    <dbReference type="NCBI Taxonomy" id="557451"/>
    <lineage>
        <taxon>Bacteria</taxon>
        <taxon>Bacillati</taxon>
        <taxon>Bacillota</taxon>
        <taxon>Clostridia</taxon>
        <taxon>Eubacteriales</taxon>
        <taxon>Symbiobacteriaceae</taxon>
        <taxon>Symbiobacterium</taxon>
    </lineage>
</organism>
<evidence type="ECO:0000313" key="3">
    <source>
        <dbReference type="Proteomes" id="UP001519289"/>
    </source>
</evidence>
<protein>
    <recommendedName>
        <fullName evidence="1">DUF5680 domain-containing protein</fullName>
    </recommendedName>
</protein>